<dbReference type="InterPro" id="IPR036390">
    <property type="entry name" value="WH_DNA-bd_sf"/>
</dbReference>
<dbReference type="GO" id="GO:0006351">
    <property type="term" value="P:DNA-templated transcription"/>
    <property type="evidence" value="ECO:0007669"/>
    <property type="project" value="TreeGrafter"/>
</dbReference>
<feature type="domain" description="HTH lysR-type" evidence="5">
    <location>
        <begin position="1"/>
        <end position="60"/>
    </location>
</feature>
<dbReference type="KEGG" id="vta:B0546"/>
<dbReference type="Proteomes" id="UP000235828">
    <property type="component" value="Chromosome B"/>
</dbReference>
<proteinExistence type="inferred from homology"/>
<name>A0A2N8ZJU0_9VIBR</name>
<dbReference type="PROSITE" id="PS50931">
    <property type="entry name" value="HTH_LYSR"/>
    <property type="match status" value="1"/>
</dbReference>
<dbReference type="GO" id="GO:0043565">
    <property type="term" value="F:sequence-specific DNA binding"/>
    <property type="evidence" value="ECO:0007669"/>
    <property type="project" value="TreeGrafter"/>
</dbReference>
<evidence type="ECO:0000256" key="3">
    <source>
        <dbReference type="ARBA" id="ARBA00023125"/>
    </source>
</evidence>
<dbReference type="CDD" id="cd08422">
    <property type="entry name" value="PBP2_CrgA_like"/>
    <property type="match status" value="1"/>
</dbReference>
<keyword evidence="4" id="KW-0804">Transcription</keyword>
<dbReference type="EMBL" id="LT960612">
    <property type="protein sequence ID" value="SON52157.1"/>
    <property type="molecule type" value="Genomic_DNA"/>
</dbReference>
<dbReference type="GO" id="GO:0003700">
    <property type="term" value="F:DNA-binding transcription factor activity"/>
    <property type="evidence" value="ECO:0007669"/>
    <property type="project" value="InterPro"/>
</dbReference>
<evidence type="ECO:0000256" key="4">
    <source>
        <dbReference type="ARBA" id="ARBA00023163"/>
    </source>
</evidence>
<keyword evidence="7" id="KW-1185">Reference proteome</keyword>
<gene>
    <name evidence="6" type="ORF">VTAP4600_B0546</name>
</gene>
<reference evidence="6 7" key="1">
    <citation type="submission" date="2017-10" db="EMBL/GenBank/DDBJ databases">
        <authorList>
            <person name="Banno H."/>
            <person name="Chua N.-H."/>
        </authorList>
    </citation>
    <scope>NUCLEOTIDE SEQUENCE [LARGE SCALE GENOMIC DNA]</scope>
    <source>
        <strain evidence="6">Vibrio tapetis CECT4600</strain>
    </source>
</reference>
<keyword evidence="2" id="KW-0805">Transcription regulation</keyword>
<keyword evidence="3" id="KW-0238">DNA-binding</keyword>
<dbReference type="InterPro" id="IPR005119">
    <property type="entry name" value="LysR_subst-bd"/>
</dbReference>
<dbReference type="Pfam" id="PF00126">
    <property type="entry name" value="HTH_1"/>
    <property type="match status" value="1"/>
</dbReference>
<dbReference type="AlphaFoldDB" id="A0A2N8ZJU0"/>
<dbReference type="PANTHER" id="PTHR30537">
    <property type="entry name" value="HTH-TYPE TRANSCRIPTIONAL REGULATOR"/>
    <property type="match status" value="1"/>
</dbReference>
<dbReference type="PANTHER" id="PTHR30537:SF66">
    <property type="entry name" value="IRON-REGULATED VIRULENCE REGULATORY PROTEIN IRGB"/>
    <property type="match status" value="1"/>
</dbReference>
<dbReference type="Gene3D" id="1.10.10.10">
    <property type="entry name" value="Winged helix-like DNA-binding domain superfamily/Winged helix DNA-binding domain"/>
    <property type="match status" value="1"/>
</dbReference>
<dbReference type="RefSeq" id="WP_102524472.1">
    <property type="nucleotide sequence ID" value="NZ_LT960612.1"/>
</dbReference>
<dbReference type="SUPFAM" id="SSF46785">
    <property type="entry name" value="Winged helix' DNA-binding domain"/>
    <property type="match status" value="1"/>
</dbReference>
<sequence>MKNELHRMQVFAQIVESGSITKAAEQLELSKSVVSHHLQGLEQHLDVKLLTRTTRRQSLTDAGKRFYLRCLEMRKLMSQAEEEVRESCADFAGTITITSPHTLMTHFIGPAMCEFMQEHPRVEPHLLANDLRLDLIDKYIDLSVTVGYLPDSTSRAVKLGNLEQVLCCHPQYLVNSEISLPITSTDFTQFDYIANQWEGMNSERCFDVGKDGQKTFQFRASRIGDSVPTIRMMALAGLGIACLPKLAIANELQRGELVNILPAELTLKASFYAVHNYGLQVPTRIRAFIDLLKVRAESGYVANP</sequence>
<evidence type="ECO:0000256" key="1">
    <source>
        <dbReference type="ARBA" id="ARBA00009437"/>
    </source>
</evidence>
<evidence type="ECO:0000259" key="5">
    <source>
        <dbReference type="PROSITE" id="PS50931"/>
    </source>
</evidence>
<organism evidence="6 7">
    <name type="scientific">Vibrio tapetis subsp. tapetis</name>
    <dbReference type="NCBI Taxonomy" id="1671868"/>
    <lineage>
        <taxon>Bacteria</taxon>
        <taxon>Pseudomonadati</taxon>
        <taxon>Pseudomonadota</taxon>
        <taxon>Gammaproteobacteria</taxon>
        <taxon>Vibrionales</taxon>
        <taxon>Vibrionaceae</taxon>
        <taxon>Vibrio</taxon>
    </lineage>
</organism>
<dbReference type="InterPro" id="IPR036388">
    <property type="entry name" value="WH-like_DNA-bd_sf"/>
</dbReference>
<dbReference type="Pfam" id="PF03466">
    <property type="entry name" value="LysR_substrate"/>
    <property type="match status" value="1"/>
</dbReference>
<dbReference type="FunFam" id="1.10.10.10:FF:000001">
    <property type="entry name" value="LysR family transcriptional regulator"/>
    <property type="match status" value="1"/>
</dbReference>
<evidence type="ECO:0000256" key="2">
    <source>
        <dbReference type="ARBA" id="ARBA00023015"/>
    </source>
</evidence>
<comment type="similarity">
    <text evidence="1">Belongs to the LysR transcriptional regulatory family.</text>
</comment>
<evidence type="ECO:0000313" key="7">
    <source>
        <dbReference type="Proteomes" id="UP000235828"/>
    </source>
</evidence>
<dbReference type="SUPFAM" id="SSF53850">
    <property type="entry name" value="Periplasmic binding protein-like II"/>
    <property type="match status" value="1"/>
</dbReference>
<accession>A0A2N8ZJU0</accession>
<protein>
    <submittedName>
        <fullName evidence="6">Transcriptional regulators, LysR family protein</fullName>
    </submittedName>
</protein>
<dbReference type="InterPro" id="IPR000847">
    <property type="entry name" value="LysR_HTH_N"/>
</dbReference>
<dbReference type="OrthoDB" id="5825379at2"/>
<dbReference type="InterPro" id="IPR058163">
    <property type="entry name" value="LysR-type_TF_proteobact-type"/>
</dbReference>
<dbReference type="Gene3D" id="3.40.190.290">
    <property type="match status" value="1"/>
</dbReference>
<evidence type="ECO:0000313" key="6">
    <source>
        <dbReference type="EMBL" id="SON52157.1"/>
    </source>
</evidence>